<sequence length="63" mass="6461">MTLTQLLAGLAVAMALEGLLYAAFPGAMQRAVTRLAALPPDRLRWTGLAAAIAGIAVASLLAR</sequence>
<dbReference type="InterPro" id="IPR019201">
    <property type="entry name" value="DUF2065"/>
</dbReference>
<name>D5RIT7_9PROT</name>
<keyword evidence="1" id="KW-0812">Transmembrane</keyword>
<gene>
    <name evidence="2" type="ORF">HMPREF0731_0997</name>
</gene>
<keyword evidence="3" id="KW-1185">Reference proteome</keyword>
<accession>D5RIT7</accession>
<evidence type="ECO:0000313" key="2">
    <source>
        <dbReference type="EMBL" id="EFH12759.1"/>
    </source>
</evidence>
<reference evidence="2 3" key="1">
    <citation type="submission" date="2010-04" db="EMBL/GenBank/DDBJ databases">
        <authorList>
            <person name="Qin X."/>
            <person name="Bachman B."/>
            <person name="Battles P."/>
            <person name="Bell A."/>
            <person name="Bess C."/>
            <person name="Bickham C."/>
            <person name="Chaboub L."/>
            <person name="Chen D."/>
            <person name="Coyle M."/>
            <person name="Deiros D.R."/>
            <person name="Dinh H."/>
            <person name="Forbes L."/>
            <person name="Fowler G."/>
            <person name="Francisco L."/>
            <person name="Fu Q."/>
            <person name="Gubbala S."/>
            <person name="Hale W."/>
            <person name="Han Y."/>
            <person name="Hemphill L."/>
            <person name="Highlander S.K."/>
            <person name="Hirani K."/>
            <person name="Hogues M."/>
            <person name="Jackson L."/>
            <person name="Jakkamsetti A."/>
            <person name="Javaid M."/>
            <person name="Jiang H."/>
            <person name="Korchina V."/>
            <person name="Kovar C."/>
            <person name="Lara F."/>
            <person name="Lee S."/>
            <person name="Mata R."/>
            <person name="Mathew T."/>
            <person name="Moen C."/>
            <person name="Morales K."/>
            <person name="Munidasa M."/>
            <person name="Nazareth L."/>
            <person name="Ngo R."/>
            <person name="Nguyen L."/>
            <person name="Okwuonu G."/>
            <person name="Ongeri F."/>
            <person name="Patil S."/>
            <person name="Petrosino J."/>
            <person name="Pham C."/>
            <person name="Pham P."/>
            <person name="Pu L.-L."/>
            <person name="Puazo M."/>
            <person name="Raj R."/>
            <person name="Reid J."/>
            <person name="Rouhana J."/>
            <person name="Saada N."/>
            <person name="Shang Y."/>
            <person name="Simmons D."/>
            <person name="Thornton R."/>
            <person name="Warren J."/>
            <person name="Weissenberger G."/>
            <person name="Zhang J."/>
            <person name="Zhang L."/>
            <person name="Zhou C."/>
            <person name="Zhu D."/>
            <person name="Muzny D."/>
            <person name="Worley K."/>
            <person name="Gibbs R."/>
        </authorList>
    </citation>
    <scope>NUCLEOTIDE SEQUENCE [LARGE SCALE GENOMIC DNA]</scope>
    <source>
        <strain evidence="2 3">ATCC 49957</strain>
    </source>
</reference>
<dbReference type="EMBL" id="ADVL01000169">
    <property type="protein sequence ID" value="EFH12759.1"/>
    <property type="molecule type" value="Genomic_DNA"/>
</dbReference>
<proteinExistence type="predicted"/>
<feature type="transmembrane region" description="Helical" evidence="1">
    <location>
        <begin position="45"/>
        <end position="62"/>
    </location>
</feature>
<dbReference type="RefSeq" id="WP_007004056.1">
    <property type="nucleotide sequence ID" value="NZ_GG770778.1"/>
</dbReference>
<dbReference type="AlphaFoldDB" id="D5RIT7"/>
<keyword evidence="1" id="KW-0472">Membrane</keyword>
<organism evidence="2 3">
    <name type="scientific">Pseudoroseomonas cervicalis ATCC 49957</name>
    <dbReference type="NCBI Taxonomy" id="525371"/>
    <lineage>
        <taxon>Bacteria</taxon>
        <taxon>Pseudomonadati</taxon>
        <taxon>Pseudomonadota</taxon>
        <taxon>Alphaproteobacteria</taxon>
        <taxon>Acetobacterales</taxon>
        <taxon>Roseomonadaceae</taxon>
        <taxon>Roseomonas</taxon>
    </lineage>
</organism>
<comment type="caution">
    <text evidence="2">The sequence shown here is derived from an EMBL/GenBank/DDBJ whole genome shotgun (WGS) entry which is preliminary data.</text>
</comment>
<evidence type="ECO:0008006" key="4">
    <source>
        <dbReference type="Google" id="ProtNLM"/>
    </source>
</evidence>
<keyword evidence="1" id="KW-1133">Transmembrane helix</keyword>
<evidence type="ECO:0000313" key="3">
    <source>
        <dbReference type="Proteomes" id="UP000005324"/>
    </source>
</evidence>
<dbReference type="HOGENOM" id="CLU_179416_2_1_5"/>
<feature type="transmembrane region" description="Helical" evidence="1">
    <location>
        <begin position="6"/>
        <end position="24"/>
    </location>
</feature>
<protein>
    <recommendedName>
        <fullName evidence="4">DUF2065 domain-containing protein</fullName>
    </recommendedName>
</protein>
<dbReference type="Proteomes" id="UP000005324">
    <property type="component" value="Unassembled WGS sequence"/>
</dbReference>
<evidence type="ECO:0000256" key="1">
    <source>
        <dbReference type="SAM" id="Phobius"/>
    </source>
</evidence>
<dbReference type="Pfam" id="PF09838">
    <property type="entry name" value="DUF2065"/>
    <property type="match status" value="1"/>
</dbReference>